<dbReference type="PROSITE" id="PS50114">
    <property type="entry name" value="GATA_ZN_FINGER_2"/>
    <property type="match status" value="1"/>
</dbReference>
<dbReference type="GO" id="GO:0000122">
    <property type="term" value="P:negative regulation of transcription by RNA polymerase II"/>
    <property type="evidence" value="ECO:0007669"/>
    <property type="project" value="TreeGrafter"/>
</dbReference>
<dbReference type="GO" id="GO:0005634">
    <property type="term" value="C:nucleus"/>
    <property type="evidence" value="ECO:0007669"/>
    <property type="project" value="UniProtKB-SubCell"/>
</dbReference>
<evidence type="ECO:0000256" key="9">
    <source>
        <dbReference type="SAM" id="MobiDB-lite"/>
    </source>
</evidence>
<dbReference type="GO" id="GO:0000978">
    <property type="term" value="F:RNA polymerase II cis-regulatory region sequence-specific DNA binding"/>
    <property type="evidence" value="ECO:0007669"/>
    <property type="project" value="TreeGrafter"/>
</dbReference>
<evidence type="ECO:0000259" key="10">
    <source>
        <dbReference type="PROSITE" id="PS50114"/>
    </source>
</evidence>
<evidence type="ECO:0000256" key="8">
    <source>
        <dbReference type="PROSITE-ProRule" id="PRU00094"/>
    </source>
</evidence>
<reference evidence="11 12" key="1">
    <citation type="journal article" date="2016" name="Genome Biol. Evol.">
        <title>Divergent and convergent evolution of fungal pathogenicity.</title>
        <authorList>
            <person name="Shang Y."/>
            <person name="Xiao G."/>
            <person name="Zheng P."/>
            <person name="Cen K."/>
            <person name="Zhan S."/>
            <person name="Wang C."/>
        </authorList>
    </citation>
    <scope>NUCLEOTIDE SEQUENCE [LARGE SCALE GENOMIC DNA]</scope>
    <source>
        <strain evidence="11 12">RCEF 264</strain>
    </source>
</reference>
<dbReference type="GO" id="GO:0045944">
    <property type="term" value="P:positive regulation of transcription by RNA polymerase II"/>
    <property type="evidence" value="ECO:0007669"/>
    <property type="project" value="TreeGrafter"/>
</dbReference>
<accession>A0A168A9H5</accession>
<feature type="compositionally biased region" description="Low complexity" evidence="9">
    <location>
        <begin position="471"/>
        <end position="490"/>
    </location>
</feature>
<name>A0A168A9H5_9HYPO</name>
<evidence type="ECO:0000256" key="7">
    <source>
        <dbReference type="ARBA" id="ARBA00023242"/>
    </source>
</evidence>
<dbReference type="InterPro" id="IPR013088">
    <property type="entry name" value="Znf_NHR/GATA"/>
</dbReference>
<dbReference type="CDD" id="cd00202">
    <property type="entry name" value="ZnF_GATA"/>
    <property type="match status" value="1"/>
</dbReference>
<dbReference type="PANTHER" id="PTHR10071:SF338">
    <property type="entry name" value="GATA-TYPE DOMAIN-CONTAINING PROTEIN"/>
    <property type="match status" value="1"/>
</dbReference>
<dbReference type="SMART" id="SM00401">
    <property type="entry name" value="ZnF_GATA"/>
    <property type="match status" value="1"/>
</dbReference>
<dbReference type="PANTHER" id="PTHR10071">
    <property type="entry name" value="TRANSCRIPTION FACTOR GATA FAMILY MEMBER"/>
    <property type="match status" value="1"/>
</dbReference>
<dbReference type="InterPro" id="IPR056998">
    <property type="entry name" value="Asd-4/GZF3_helical"/>
</dbReference>
<dbReference type="FunFam" id="3.30.50.10:FF:000007">
    <property type="entry name" value="Nitrogen regulatory AreA, N-terminal"/>
    <property type="match status" value="1"/>
</dbReference>
<feature type="region of interest" description="Disordered" evidence="9">
    <location>
        <begin position="407"/>
        <end position="518"/>
    </location>
</feature>
<feature type="region of interest" description="Disordered" evidence="9">
    <location>
        <begin position="189"/>
        <end position="211"/>
    </location>
</feature>
<feature type="compositionally biased region" description="Polar residues" evidence="9">
    <location>
        <begin position="306"/>
        <end position="315"/>
    </location>
</feature>
<feature type="compositionally biased region" description="Polar residues" evidence="9">
    <location>
        <begin position="19"/>
        <end position="28"/>
    </location>
</feature>
<feature type="compositionally biased region" description="Basic and acidic residues" evidence="9">
    <location>
        <begin position="491"/>
        <end position="500"/>
    </location>
</feature>
<dbReference type="OrthoDB" id="515401at2759"/>
<proteinExistence type="predicted"/>
<gene>
    <name evidence="11" type="ORF">SPI_00630</name>
</gene>
<comment type="caution">
    <text evidence="11">The sequence shown here is derived from an EMBL/GenBank/DDBJ whole genome shotgun (WGS) entry which is preliminary data.</text>
</comment>
<keyword evidence="7" id="KW-0539">Nucleus</keyword>
<dbReference type="STRING" id="1081102.A0A168A9H5"/>
<feature type="region of interest" description="Disordered" evidence="9">
    <location>
        <begin position="41"/>
        <end position="60"/>
    </location>
</feature>
<dbReference type="Proteomes" id="UP000076874">
    <property type="component" value="Unassembled WGS sequence"/>
</dbReference>
<evidence type="ECO:0000256" key="6">
    <source>
        <dbReference type="ARBA" id="ARBA00023163"/>
    </source>
</evidence>
<dbReference type="GO" id="GO:0000981">
    <property type="term" value="F:DNA-binding transcription factor activity, RNA polymerase II-specific"/>
    <property type="evidence" value="ECO:0007669"/>
    <property type="project" value="TreeGrafter"/>
</dbReference>
<feature type="compositionally biased region" description="Low complexity" evidence="9">
    <location>
        <begin position="502"/>
        <end position="518"/>
    </location>
</feature>
<dbReference type="Pfam" id="PF25026">
    <property type="entry name" value="Asd-4"/>
    <property type="match status" value="1"/>
</dbReference>
<dbReference type="SUPFAM" id="SSF57716">
    <property type="entry name" value="Glucocorticoid receptor-like (DNA-binding domain)"/>
    <property type="match status" value="1"/>
</dbReference>
<sequence>MDDSSHALPPPATLEPISRPSSTSTQASLAQLPGISAFAAGADASGKHSPHTKPAASATSAAFIHSSPGATLTGGANGNLPICQNCATSTTPLWRRDEMGSVLCNACGLFLKLHGRPRPISLKTDVIKSRNRVKTSMRPDVAIKRKNAAVAAAAAAAAAASVANDPNAVVDLQSQAYAATAALSARQSSQKSANGHIDGHDSPMSGAGTSNLYNAHASASYPMLDDGHYHGQHLQPFGASGTLTDRAGSPVNGERLDMGQSQEQLLAANSSLKTRVAELEVINDFIQRRLGHFEPPYGAPQDGSDAGQQASETQLRSQVELLTQSEVQLRSQLEESYRRENMLKRRLDELEQELKEVKDAVGGGGGGGGGGDGGDEQGPSKKPRLESPVAATDAEALSVIVANMEAEANAARQQDDSATKPTEAESVNIEAAPAHEDAAAAAAESAEVSAGHDAGEDATKEVPPREEEGSADATTAAAAAVAAAAAAAADFKSEAEKENAEEAPVATTTAETPSSPKP</sequence>
<organism evidence="11 12">
    <name type="scientific">Niveomyces insectorum RCEF 264</name>
    <dbReference type="NCBI Taxonomy" id="1081102"/>
    <lineage>
        <taxon>Eukaryota</taxon>
        <taxon>Fungi</taxon>
        <taxon>Dikarya</taxon>
        <taxon>Ascomycota</taxon>
        <taxon>Pezizomycotina</taxon>
        <taxon>Sordariomycetes</taxon>
        <taxon>Hypocreomycetidae</taxon>
        <taxon>Hypocreales</taxon>
        <taxon>Cordycipitaceae</taxon>
        <taxon>Niveomyces</taxon>
    </lineage>
</organism>
<keyword evidence="12" id="KW-1185">Reference proteome</keyword>
<comment type="subcellular location">
    <subcellularLocation>
        <location evidence="1">Nucleus</location>
    </subcellularLocation>
</comment>
<evidence type="ECO:0000313" key="11">
    <source>
        <dbReference type="EMBL" id="OAA68435.1"/>
    </source>
</evidence>
<evidence type="ECO:0000313" key="12">
    <source>
        <dbReference type="Proteomes" id="UP000076874"/>
    </source>
</evidence>
<keyword evidence="6" id="KW-0804">Transcription</keyword>
<feature type="compositionally biased region" description="Low complexity" evidence="9">
    <location>
        <begin position="439"/>
        <end position="449"/>
    </location>
</feature>
<dbReference type="Pfam" id="PF00320">
    <property type="entry name" value="GATA"/>
    <property type="match status" value="1"/>
</dbReference>
<dbReference type="InterPro" id="IPR039355">
    <property type="entry name" value="Transcription_factor_GATA"/>
</dbReference>
<keyword evidence="4" id="KW-0862">Zinc</keyword>
<evidence type="ECO:0000256" key="4">
    <source>
        <dbReference type="ARBA" id="ARBA00022833"/>
    </source>
</evidence>
<feature type="compositionally biased region" description="Basic and acidic residues" evidence="9">
    <location>
        <begin position="453"/>
        <end position="468"/>
    </location>
</feature>
<evidence type="ECO:0000256" key="1">
    <source>
        <dbReference type="ARBA" id="ARBA00004123"/>
    </source>
</evidence>
<feature type="region of interest" description="Disordered" evidence="9">
    <location>
        <begin position="1"/>
        <end position="28"/>
    </location>
</feature>
<feature type="compositionally biased region" description="Gly residues" evidence="9">
    <location>
        <begin position="361"/>
        <end position="372"/>
    </location>
</feature>
<protein>
    <submittedName>
        <fullName evidence="11">Gata transcription factor</fullName>
    </submittedName>
</protein>
<feature type="region of interest" description="Disordered" evidence="9">
    <location>
        <begin position="232"/>
        <end position="255"/>
    </location>
</feature>
<dbReference type="EMBL" id="AZHD01000001">
    <property type="protein sequence ID" value="OAA68435.1"/>
    <property type="molecule type" value="Genomic_DNA"/>
</dbReference>
<keyword evidence="5" id="KW-0805">Transcription regulation</keyword>
<dbReference type="GO" id="GO:0008270">
    <property type="term" value="F:zinc ion binding"/>
    <property type="evidence" value="ECO:0007669"/>
    <property type="project" value="UniProtKB-KW"/>
</dbReference>
<dbReference type="PROSITE" id="PS00344">
    <property type="entry name" value="GATA_ZN_FINGER_1"/>
    <property type="match status" value="1"/>
</dbReference>
<keyword evidence="2" id="KW-0479">Metal-binding</keyword>
<dbReference type="PRINTS" id="PR00619">
    <property type="entry name" value="GATAZNFINGER"/>
</dbReference>
<dbReference type="Gene3D" id="3.30.50.10">
    <property type="entry name" value="Erythroid Transcription Factor GATA-1, subunit A"/>
    <property type="match status" value="1"/>
</dbReference>
<dbReference type="InterPro" id="IPR000679">
    <property type="entry name" value="Znf_GATA"/>
</dbReference>
<feature type="domain" description="GATA-type" evidence="10">
    <location>
        <begin position="83"/>
        <end position="130"/>
    </location>
</feature>
<keyword evidence="3 8" id="KW-0863">Zinc-finger</keyword>
<evidence type="ECO:0000256" key="5">
    <source>
        <dbReference type="ARBA" id="ARBA00023015"/>
    </source>
</evidence>
<evidence type="ECO:0000256" key="3">
    <source>
        <dbReference type="ARBA" id="ARBA00022771"/>
    </source>
</evidence>
<feature type="region of interest" description="Disordered" evidence="9">
    <location>
        <begin position="359"/>
        <end position="393"/>
    </location>
</feature>
<dbReference type="AlphaFoldDB" id="A0A168A9H5"/>
<feature type="region of interest" description="Disordered" evidence="9">
    <location>
        <begin position="293"/>
        <end position="315"/>
    </location>
</feature>
<evidence type="ECO:0000256" key="2">
    <source>
        <dbReference type="ARBA" id="ARBA00022723"/>
    </source>
</evidence>